<protein>
    <submittedName>
        <fullName evidence="5">Restriction endonuclease FokI C-terminal domain-containing protein</fullName>
    </submittedName>
</protein>
<dbReference type="InterPro" id="IPR031655">
    <property type="entry name" value="FokI_D3"/>
</dbReference>
<dbReference type="Proteomes" id="UP001595625">
    <property type="component" value="Unassembled WGS sequence"/>
</dbReference>
<sequence length="579" mass="65741">MVSKIRTFGWVQNPGKFENLKRVVQVFDRNSKVHNEVKNIKIPTLVKESKIQKELVAIMNQHDLIYTYKELVGTGTSIRSEAPCDAIIQATIADQGNKKGYIDNWSSDGFLRWAHALGFIEYINKSDSFVITDVGLAYSKSADGSAIEKEILIEAISSYPPAIRILTLLEDGQHLTKFDLGKNLGFSGESGFTSLPEGILLDTLANAMPKDKGEIRNNWEGSSDKYARMIGGWLDKLGLVKQGKKEFIIPTLGKPDNKEFISHAFKITGEGLKVLRRAKGSTKFTRVPKRVYWEMLATNLTDKEYVRTRRALILEILIKAGSLKIEQIQDNLKKLGFDEVIETIENDIKGLINTGIFIEIKGRFYQLKDHILQFVIPNRGVTKQLVKSELEEKKSELRHKLKYVPHEYIELIEIARNSTQDRILEMKVMEFFMKVYGYRGKHLGGSRKPDGAIYTVGSPIDYGVIVDTKAYSGGYNLPIGQADEMQRYVEENQTRNKHINPNEWWKVYPSSVTEFKFLFVSGHFKGNYKAQLTRLNHITNCNGAVLSVEELLIGGEMIKAGTLTLEEVRRKFNNGEINF</sequence>
<evidence type="ECO:0000313" key="5">
    <source>
        <dbReference type="EMBL" id="MFC3210740.1"/>
    </source>
</evidence>
<gene>
    <name evidence="5" type="ORF">ACFOEJ_06645</name>
</gene>
<reference evidence="6" key="1">
    <citation type="journal article" date="2019" name="Int. J. Syst. Evol. Microbiol.">
        <title>The Global Catalogue of Microorganisms (GCM) 10K type strain sequencing project: providing services to taxonomists for standard genome sequencing and annotation.</title>
        <authorList>
            <consortium name="The Broad Institute Genomics Platform"/>
            <consortium name="The Broad Institute Genome Sequencing Center for Infectious Disease"/>
            <person name="Wu L."/>
            <person name="Ma J."/>
        </authorList>
    </citation>
    <scope>NUCLEOTIDE SEQUENCE [LARGE SCALE GENOMIC DNA]</scope>
    <source>
        <strain evidence="6">CCM 320</strain>
    </source>
</reference>
<feature type="domain" description="FokI D3" evidence="4">
    <location>
        <begin position="296"/>
        <end position="362"/>
    </location>
</feature>
<organism evidence="5 6">
    <name type="scientific">Planomicrobium okeanokoites</name>
    <name type="common">Planococcus okeanokoites</name>
    <name type="synonym">Flavobacterium okeanokoites</name>
    <dbReference type="NCBI Taxonomy" id="244"/>
    <lineage>
        <taxon>Bacteria</taxon>
        <taxon>Bacillati</taxon>
        <taxon>Bacillota</taxon>
        <taxon>Bacilli</taxon>
        <taxon>Bacillales</taxon>
        <taxon>Caryophanaceae</taxon>
        <taxon>Planomicrobium</taxon>
    </lineage>
</organism>
<dbReference type="InterPro" id="IPR015334">
    <property type="entry name" value="FokI_cleavage_dom"/>
</dbReference>
<dbReference type="EMBL" id="JBHRUJ010000010">
    <property type="protein sequence ID" value="MFC3210740.1"/>
    <property type="molecule type" value="Genomic_DNA"/>
</dbReference>
<dbReference type="CDD" id="cd22327">
    <property type="entry name" value="FokI_nuclease-like"/>
    <property type="match status" value="1"/>
</dbReference>
<dbReference type="SUPFAM" id="SSF46785">
    <property type="entry name" value="Winged helix' DNA-binding domain"/>
    <property type="match status" value="3"/>
</dbReference>
<dbReference type="Pfam" id="PF02980">
    <property type="entry name" value="FokI_dom_2"/>
    <property type="match status" value="1"/>
</dbReference>
<comment type="caution">
    <text evidence="5">The sequence shown here is derived from an EMBL/GenBank/DDBJ whole genome shotgun (WGS) entry which is preliminary data.</text>
</comment>
<dbReference type="RefSeq" id="WP_205854618.1">
    <property type="nucleotide sequence ID" value="NZ_JBHRUJ010000010.1"/>
</dbReference>
<dbReference type="Pfam" id="PF09254">
    <property type="entry name" value="FokI_cleav_dom"/>
    <property type="match status" value="1"/>
</dbReference>
<dbReference type="GO" id="GO:0004519">
    <property type="term" value="F:endonuclease activity"/>
    <property type="evidence" value="ECO:0007669"/>
    <property type="project" value="UniProtKB-KW"/>
</dbReference>
<keyword evidence="6" id="KW-1185">Reference proteome</keyword>
<dbReference type="Pfam" id="PF16902">
    <property type="entry name" value="FokI_D3"/>
    <property type="match status" value="1"/>
</dbReference>
<keyword evidence="5" id="KW-0255">Endonuclease</keyword>
<evidence type="ECO:0000313" key="6">
    <source>
        <dbReference type="Proteomes" id="UP001595625"/>
    </source>
</evidence>
<dbReference type="InterPro" id="IPR011335">
    <property type="entry name" value="Restrct_endonuc-II-like"/>
</dbReference>
<dbReference type="InterPro" id="IPR036388">
    <property type="entry name" value="WH-like_DNA-bd_sf"/>
</dbReference>
<proteinExistence type="predicted"/>
<feature type="domain" description="FokI cleavage" evidence="3">
    <location>
        <begin position="389"/>
        <end position="558"/>
    </location>
</feature>
<evidence type="ECO:0000259" key="3">
    <source>
        <dbReference type="Pfam" id="PF09254"/>
    </source>
</evidence>
<evidence type="ECO:0000259" key="1">
    <source>
        <dbReference type="Pfam" id="PF02980"/>
    </source>
</evidence>
<dbReference type="InterPro" id="IPR004233">
    <property type="entry name" value="FokI_D2"/>
</dbReference>
<dbReference type="SUPFAM" id="SSF52980">
    <property type="entry name" value="Restriction endonuclease-like"/>
    <property type="match status" value="1"/>
</dbReference>
<keyword evidence="5" id="KW-0540">Nuclease</keyword>
<evidence type="ECO:0000259" key="4">
    <source>
        <dbReference type="Pfam" id="PF16902"/>
    </source>
</evidence>
<dbReference type="InterPro" id="IPR036390">
    <property type="entry name" value="WH_DNA-bd_sf"/>
</dbReference>
<feature type="domain" description="FokI recognition" evidence="2">
    <location>
        <begin position="6"/>
        <end position="141"/>
    </location>
</feature>
<dbReference type="Gene3D" id="3.40.91.30">
    <property type="match status" value="1"/>
</dbReference>
<dbReference type="Gene3D" id="1.10.10.10">
    <property type="entry name" value="Winged helix-like DNA-binding domain superfamily/Winged helix DNA-binding domain"/>
    <property type="match status" value="1"/>
</dbReference>
<dbReference type="InterPro" id="IPR044945">
    <property type="entry name" value="FokI_dom_1_2"/>
</dbReference>
<accession>A0ABV7KMS0</accession>
<dbReference type="Pfam" id="PF02981">
    <property type="entry name" value="FokI_D1"/>
    <property type="match status" value="1"/>
</dbReference>
<dbReference type="CDD" id="cd00941">
    <property type="entry name" value="FokI_N"/>
    <property type="match status" value="1"/>
</dbReference>
<name>A0ABV7KMS0_PLAOK</name>
<dbReference type="InterPro" id="IPR004234">
    <property type="entry name" value="FokI_D1"/>
</dbReference>
<keyword evidence="5" id="KW-0378">Hydrolase</keyword>
<dbReference type="Gene3D" id="3.90.241.10">
    <property type="entry name" value="Foki Restriction Endonuclease, Chain A, domain 1"/>
    <property type="match status" value="1"/>
</dbReference>
<evidence type="ECO:0000259" key="2">
    <source>
        <dbReference type="Pfam" id="PF02981"/>
    </source>
</evidence>
<feature type="domain" description="FokI recognition" evidence="1">
    <location>
        <begin position="148"/>
        <end position="280"/>
    </location>
</feature>